<dbReference type="InterPro" id="IPR058792">
    <property type="entry name" value="Beta-barrel_RND_2"/>
</dbReference>
<gene>
    <name evidence="5" type="ORF">EBB_08850</name>
</gene>
<proteinExistence type="inferred from homology"/>
<dbReference type="PANTHER" id="PTHR30469">
    <property type="entry name" value="MULTIDRUG RESISTANCE PROTEIN MDTA"/>
    <property type="match status" value="1"/>
</dbReference>
<dbReference type="InterPro" id="IPR058647">
    <property type="entry name" value="BSH_CzcB-like"/>
</dbReference>
<protein>
    <submittedName>
        <fullName evidence="5">Efflux RND transporter periplasmic adaptor subunit</fullName>
    </submittedName>
</protein>
<sequence length="295" mass="32147">MLRTQRFYLTLLGLMVCGDTLFAANLDCMVKPEMYVELSSPVAGTVEALLVDKGDHVAKGQPLAQLEASVELAKFNQAKADAESSSEVRNQKVKLEYATRNRTRYRSLATSSVISQIEKDKVETEVVLAGIEVRKAEERKKSAMLAFEMAKAQLEVKTIKSPIDGIVIDRYAMPGESVSDRAIMKLAQVNPLRVELIAPTEYFGLIQPGMEVEVRPELPAKKVVKATVTKVDQLIDPASGSFTVRMTLPNPSDELIGGVNCIATFDFATPAATTTPTPPPFVPQNAAPVSPVIKR</sequence>
<accession>A0ABR9DCW9</accession>
<comment type="caution">
    <text evidence="5">The sequence shown here is derived from an EMBL/GenBank/DDBJ whole genome shotgun (WGS) entry which is preliminary data.</text>
</comment>
<dbReference type="RefSeq" id="WP_192393364.1">
    <property type="nucleotide sequence ID" value="NZ_CAJHIU010000001.1"/>
</dbReference>
<dbReference type="Pfam" id="PF25973">
    <property type="entry name" value="BSH_CzcB"/>
    <property type="match status" value="1"/>
</dbReference>
<dbReference type="EMBL" id="JACXST010000001">
    <property type="protein sequence ID" value="MBD9360641.1"/>
    <property type="molecule type" value="Genomic_DNA"/>
</dbReference>
<name>A0ABR9DCW9_9GAMM</name>
<dbReference type="PANTHER" id="PTHR30469:SF15">
    <property type="entry name" value="HLYD FAMILY OF SECRETION PROTEINS"/>
    <property type="match status" value="1"/>
</dbReference>
<evidence type="ECO:0000256" key="2">
    <source>
        <dbReference type="SAM" id="MobiDB-lite"/>
    </source>
</evidence>
<dbReference type="SUPFAM" id="SSF111369">
    <property type="entry name" value="HlyD-like secretion proteins"/>
    <property type="match status" value="1"/>
</dbReference>
<organism evidence="5 6">
    <name type="scientific">Methylomonas fluvii</name>
    <dbReference type="NCBI Taxonomy" id="1854564"/>
    <lineage>
        <taxon>Bacteria</taxon>
        <taxon>Pseudomonadati</taxon>
        <taxon>Pseudomonadota</taxon>
        <taxon>Gammaproteobacteria</taxon>
        <taxon>Methylococcales</taxon>
        <taxon>Methylococcaceae</taxon>
        <taxon>Methylomonas</taxon>
    </lineage>
</organism>
<dbReference type="Gene3D" id="2.40.30.170">
    <property type="match status" value="1"/>
</dbReference>
<keyword evidence="6" id="KW-1185">Reference proteome</keyword>
<evidence type="ECO:0000313" key="5">
    <source>
        <dbReference type="EMBL" id="MBD9360641.1"/>
    </source>
</evidence>
<comment type="similarity">
    <text evidence="1">Belongs to the membrane fusion protein (MFP) (TC 8.A.1) family.</text>
</comment>
<dbReference type="Proteomes" id="UP000641152">
    <property type="component" value="Unassembled WGS sequence"/>
</dbReference>
<evidence type="ECO:0000259" key="3">
    <source>
        <dbReference type="Pfam" id="PF25954"/>
    </source>
</evidence>
<dbReference type="Gene3D" id="1.10.287.470">
    <property type="entry name" value="Helix hairpin bin"/>
    <property type="match status" value="1"/>
</dbReference>
<dbReference type="Gene3D" id="2.40.50.100">
    <property type="match status" value="1"/>
</dbReference>
<dbReference type="InterPro" id="IPR006143">
    <property type="entry name" value="RND_pump_MFP"/>
</dbReference>
<feature type="domain" description="CusB-like beta-barrel" evidence="3">
    <location>
        <begin position="198"/>
        <end position="261"/>
    </location>
</feature>
<evidence type="ECO:0000256" key="1">
    <source>
        <dbReference type="ARBA" id="ARBA00009477"/>
    </source>
</evidence>
<evidence type="ECO:0000259" key="4">
    <source>
        <dbReference type="Pfam" id="PF25973"/>
    </source>
</evidence>
<feature type="domain" description="CzcB-like barrel-sandwich hybrid" evidence="4">
    <location>
        <begin position="37"/>
        <end position="182"/>
    </location>
</feature>
<feature type="region of interest" description="Disordered" evidence="2">
    <location>
        <begin position="274"/>
        <end position="295"/>
    </location>
</feature>
<dbReference type="NCBIfam" id="TIGR01730">
    <property type="entry name" value="RND_mfp"/>
    <property type="match status" value="1"/>
</dbReference>
<evidence type="ECO:0000313" key="6">
    <source>
        <dbReference type="Proteomes" id="UP000641152"/>
    </source>
</evidence>
<reference evidence="5 6" key="1">
    <citation type="submission" date="2020-09" db="EMBL/GenBank/DDBJ databases">
        <title>Methylomonas albis sp. nov. and Methylomonas fluvii sp. nov.: Two cold-adapted methanotrophs from the River Elbe and an amended description of Methylovulum psychrotolerans strain Eb1.</title>
        <authorList>
            <person name="Bussmann I.K."/>
            <person name="Klings K.-W."/>
            <person name="Warnstedt J."/>
            <person name="Hoppert M."/>
            <person name="Saborowski A."/>
            <person name="Horn F."/>
            <person name="Liebner S."/>
        </authorList>
    </citation>
    <scope>NUCLEOTIDE SEQUENCE [LARGE SCALE GENOMIC DNA]</scope>
    <source>
        <strain evidence="5 6">EbB</strain>
    </source>
</reference>
<dbReference type="Pfam" id="PF25954">
    <property type="entry name" value="Beta-barrel_RND_2"/>
    <property type="match status" value="1"/>
</dbReference>